<proteinExistence type="predicted"/>
<dbReference type="EMBL" id="CAMXCT010000247">
    <property type="protein sequence ID" value="CAI3976128.1"/>
    <property type="molecule type" value="Genomic_DNA"/>
</dbReference>
<evidence type="ECO:0000313" key="4">
    <source>
        <dbReference type="Proteomes" id="UP001152797"/>
    </source>
</evidence>
<dbReference type="EMBL" id="CAMXCT030000247">
    <property type="protein sequence ID" value="CAL4763440.1"/>
    <property type="molecule type" value="Genomic_DNA"/>
</dbReference>
<dbReference type="AlphaFoldDB" id="A0A9P1FH96"/>
<reference evidence="1" key="1">
    <citation type="submission" date="2022-10" db="EMBL/GenBank/DDBJ databases">
        <authorList>
            <person name="Chen Y."/>
            <person name="Dougan E. K."/>
            <person name="Chan C."/>
            <person name="Rhodes N."/>
            <person name="Thang M."/>
        </authorList>
    </citation>
    <scope>NUCLEOTIDE SEQUENCE</scope>
</reference>
<evidence type="ECO:0000313" key="2">
    <source>
        <dbReference type="EMBL" id="CAL1129503.1"/>
    </source>
</evidence>
<protein>
    <submittedName>
        <fullName evidence="3">Malate dehydrogenase 2, mitochondrial</fullName>
    </submittedName>
</protein>
<keyword evidence="4" id="KW-1185">Reference proteome</keyword>
<comment type="caution">
    <text evidence="1">The sequence shown here is derived from an EMBL/GenBank/DDBJ whole genome shotgun (WGS) entry which is preliminary data.</text>
</comment>
<reference evidence="2" key="2">
    <citation type="submission" date="2024-04" db="EMBL/GenBank/DDBJ databases">
        <authorList>
            <person name="Chen Y."/>
            <person name="Shah S."/>
            <person name="Dougan E. K."/>
            <person name="Thang M."/>
            <person name="Chan C."/>
        </authorList>
    </citation>
    <scope>NUCLEOTIDE SEQUENCE [LARGE SCALE GENOMIC DNA]</scope>
</reference>
<dbReference type="EMBL" id="CAMXCT020000247">
    <property type="protein sequence ID" value="CAL1129503.1"/>
    <property type="molecule type" value="Genomic_DNA"/>
</dbReference>
<evidence type="ECO:0000313" key="1">
    <source>
        <dbReference type="EMBL" id="CAI3976128.1"/>
    </source>
</evidence>
<name>A0A9P1FH96_9DINO</name>
<sequence>MATLAQKEKIMATYREAQARGDPKAYSLVKKMPGFFHGCVYPSKWGKIRDAQSWNVFLAAAPQLCNKVHEFPQPFRQILKMKNRRQSQRRPTDQAMFHLPVPFQEVVEEHILERIGLGEEVQLPYVRNVLRMLVKSLQEKLPDHCLRHLQNEDANLAGLPQEETEARLQTMIEKLQGRILPIDLDQTVWTTAFRPAKTCLQRSASMVHLRQDPIMRSRLLRQIRHNVERSLDMEITEVDPRAQLKEEPSQPQVQGQAAASAMVQGWREPRTLTTLSFIDGFVARGYVTCKVNTIPRATIAKINREMERYLHVAEPQPKSHVWAEGSLIPYLDFLAGELRARRKALGLTGQHRALILMDQAGAHMTCCADTMNRQLDELEMSVQSVPITRCEMEDSLRADAWALSHNKLIWLSWYQRGYCSKEDIAQWHFGGDVEQVTQALQRSRASMTSVLQLMEVPEIDGEETDAGEKAYMWAIQSGNDISSRLILPRWMSRNLEMRICSFVQSYQRWEGILAKRAEMHRDLTPTQHQAYNVFLANKTQKFIFDKTKKQCVSDATTLKKHAKDCIALKLHLSDEPAELQIEAADKTMFQLVWLKQEEPARSNADLPEILNNPATVDDLPCQDEQEELDDAENAEDVEKGEDQPEMSEAAIRELDDQKAEAQNDDQLDDEDDEIEFLADSDEEISDFGVPPTAKKVKSFHTREAWNTLEARGLTDLPRHIRGTSIAYHARNRQWQGHYFQTRIPMCFSWGGTTRRTEAEALLRAIRAILESHLNVHPRDGMWRRQLDKVRTAEANL</sequence>
<evidence type="ECO:0000313" key="3">
    <source>
        <dbReference type="EMBL" id="CAL4763440.1"/>
    </source>
</evidence>
<accession>A0A9P1FH96</accession>
<organism evidence="1">
    <name type="scientific">Cladocopium goreaui</name>
    <dbReference type="NCBI Taxonomy" id="2562237"/>
    <lineage>
        <taxon>Eukaryota</taxon>
        <taxon>Sar</taxon>
        <taxon>Alveolata</taxon>
        <taxon>Dinophyceae</taxon>
        <taxon>Suessiales</taxon>
        <taxon>Symbiodiniaceae</taxon>
        <taxon>Cladocopium</taxon>
    </lineage>
</organism>
<dbReference type="Proteomes" id="UP001152797">
    <property type="component" value="Unassembled WGS sequence"/>
</dbReference>
<gene>
    <name evidence="1" type="ORF">C1SCF055_LOCUS4381</name>
</gene>